<evidence type="ECO:0000259" key="6">
    <source>
        <dbReference type="PROSITE" id="PS50893"/>
    </source>
</evidence>
<evidence type="ECO:0000313" key="7">
    <source>
        <dbReference type="EMBL" id="PDT00421.1"/>
    </source>
</evidence>
<dbReference type="RefSeq" id="WP_097615740.1">
    <property type="nucleotide sequence ID" value="NZ_NWSV01000038.1"/>
</dbReference>
<keyword evidence="8" id="KW-1185">Reference proteome</keyword>
<dbReference type="GO" id="GO:0015658">
    <property type="term" value="F:branched-chain amino acid transmembrane transporter activity"/>
    <property type="evidence" value="ECO:0007669"/>
    <property type="project" value="TreeGrafter"/>
</dbReference>
<dbReference type="SUPFAM" id="SSF52540">
    <property type="entry name" value="P-loop containing nucleoside triphosphate hydrolases"/>
    <property type="match status" value="1"/>
</dbReference>
<dbReference type="GO" id="GO:0005524">
    <property type="term" value="F:ATP binding"/>
    <property type="evidence" value="ECO:0007669"/>
    <property type="project" value="UniProtKB-KW"/>
</dbReference>
<dbReference type="PROSITE" id="PS50893">
    <property type="entry name" value="ABC_TRANSPORTER_2"/>
    <property type="match status" value="1"/>
</dbReference>
<evidence type="ECO:0000256" key="1">
    <source>
        <dbReference type="ARBA" id="ARBA00005417"/>
    </source>
</evidence>
<dbReference type="GO" id="GO:0015807">
    <property type="term" value="P:L-amino acid transport"/>
    <property type="evidence" value="ECO:0007669"/>
    <property type="project" value="TreeGrafter"/>
</dbReference>
<evidence type="ECO:0000256" key="4">
    <source>
        <dbReference type="ARBA" id="ARBA00022840"/>
    </source>
</evidence>
<dbReference type="PANTHER" id="PTHR43820">
    <property type="entry name" value="HIGH-AFFINITY BRANCHED-CHAIN AMINO ACID TRANSPORT ATP-BINDING PROTEIN LIVF"/>
    <property type="match status" value="1"/>
</dbReference>
<dbReference type="PROSITE" id="PS00211">
    <property type="entry name" value="ABC_TRANSPORTER_1"/>
    <property type="match status" value="1"/>
</dbReference>
<name>A0A2A6J337_9HYPH</name>
<dbReference type="InterPro" id="IPR052156">
    <property type="entry name" value="BCAA_Transport_ATP-bd_LivF"/>
</dbReference>
<proteinExistence type="inferred from homology"/>
<dbReference type="SMART" id="SM00382">
    <property type="entry name" value="AAA"/>
    <property type="match status" value="1"/>
</dbReference>
<dbReference type="GO" id="GO:0016887">
    <property type="term" value="F:ATP hydrolysis activity"/>
    <property type="evidence" value="ECO:0007669"/>
    <property type="project" value="InterPro"/>
</dbReference>
<organism evidence="7 8">
    <name type="scientific">Rhizobium chutanense</name>
    <dbReference type="NCBI Taxonomy" id="2035448"/>
    <lineage>
        <taxon>Bacteria</taxon>
        <taxon>Pseudomonadati</taxon>
        <taxon>Pseudomonadota</taxon>
        <taxon>Alphaproteobacteria</taxon>
        <taxon>Hyphomicrobiales</taxon>
        <taxon>Rhizobiaceae</taxon>
        <taxon>Rhizobium/Agrobacterium group</taxon>
        <taxon>Rhizobium</taxon>
    </lineage>
</organism>
<keyword evidence="3" id="KW-0547">Nucleotide-binding</keyword>
<sequence>MLEAKNLSVRYGKHLALNDVSIKVEPGECVVILGANGAGKSTLLRGLTSMVPLAGNGDVMFREKPIARIAPQKIVELGIAHVPEGRGVFTEMTVDENLRLGANPKRARAGADSRREEVLKLFPRLAERSRQRVGTMSGGEQQMVAVARALMSKPDLLLLDEPSLGLAPIVVGELFQALKRVRDTGMSMLVVEQNVRASLAIANRGYLLEAGRIVGQGAAEVLMDDPGVRKAFLGH</sequence>
<comment type="similarity">
    <text evidence="1">Belongs to the ABC transporter superfamily.</text>
</comment>
<dbReference type="CDD" id="cd03224">
    <property type="entry name" value="ABC_TM1139_LivF_branched"/>
    <property type="match status" value="1"/>
</dbReference>
<reference evidence="7 8" key="1">
    <citation type="submission" date="2017-09" db="EMBL/GenBank/DDBJ databases">
        <title>Comparative genomics of rhizobia isolated from Phaseolus vulgaris in China.</title>
        <authorList>
            <person name="Tong W."/>
        </authorList>
    </citation>
    <scope>NUCLEOTIDE SEQUENCE [LARGE SCALE GENOMIC DNA]</scope>
    <source>
        <strain evidence="7 8">C5</strain>
    </source>
</reference>
<evidence type="ECO:0000256" key="3">
    <source>
        <dbReference type="ARBA" id="ARBA00022741"/>
    </source>
</evidence>
<evidence type="ECO:0000313" key="8">
    <source>
        <dbReference type="Proteomes" id="UP000220768"/>
    </source>
</evidence>
<comment type="caution">
    <text evidence="7">The sequence shown here is derived from an EMBL/GenBank/DDBJ whole genome shotgun (WGS) entry which is preliminary data.</text>
</comment>
<dbReference type="Gene3D" id="3.40.50.300">
    <property type="entry name" value="P-loop containing nucleotide triphosphate hydrolases"/>
    <property type="match status" value="1"/>
</dbReference>
<dbReference type="AlphaFoldDB" id="A0A2A6J337"/>
<dbReference type="InterPro" id="IPR017871">
    <property type="entry name" value="ABC_transporter-like_CS"/>
</dbReference>
<evidence type="ECO:0000256" key="5">
    <source>
        <dbReference type="ARBA" id="ARBA00022970"/>
    </source>
</evidence>
<keyword evidence="5" id="KW-0029">Amino-acid transport</keyword>
<accession>A0A2A6J337</accession>
<gene>
    <name evidence="7" type="ORF">CO666_30735</name>
</gene>
<dbReference type="Proteomes" id="UP000220768">
    <property type="component" value="Unassembled WGS sequence"/>
</dbReference>
<dbReference type="InterPro" id="IPR003593">
    <property type="entry name" value="AAA+_ATPase"/>
</dbReference>
<evidence type="ECO:0000256" key="2">
    <source>
        <dbReference type="ARBA" id="ARBA00022448"/>
    </source>
</evidence>
<protein>
    <submittedName>
        <fullName evidence="7">ABC transporter ATP-binding protein</fullName>
    </submittedName>
</protein>
<feature type="domain" description="ABC transporter" evidence="6">
    <location>
        <begin position="2"/>
        <end position="235"/>
    </location>
</feature>
<dbReference type="Pfam" id="PF00005">
    <property type="entry name" value="ABC_tran"/>
    <property type="match status" value="1"/>
</dbReference>
<keyword evidence="2" id="KW-0813">Transport</keyword>
<dbReference type="InterPro" id="IPR027417">
    <property type="entry name" value="P-loop_NTPase"/>
</dbReference>
<dbReference type="EMBL" id="NWSV01000038">
    <property type="protein sequence ID" value="PDT00421.1"/>
    <property type="molecule type" value="Genomic_DNA"/>
</dbReference>
<dbReference type="InterPro" id="IPR003439">
    <property type="entry name" value="ABC_transporter-like_ATP-bd"/>
</dbReference>
<keyword evidence="4 7" id="KW-0067">ATP-binding</keyword>
<dbReference type="PANTHER" id="PTHR43820:SF4">
    <property type="entry name" value="HIGH-AFFINITY BRANCHED-CHAIN AMINO ACID TRANSPORT ATP-BINDING PROTEIN LIVF"/>
    <property type="match status" value="1"/>
</dbReference>